<dbReference type="GO" id="GO:0016485">
    <property type="term" value="P:protein processing"/>
    <property type="evidence" value="ECO:0007669"/>
    <property type="project" value="UniProtKB-ARBA"/>
</dbReference>
<dbReference type="FunFam" id="2.40.10.10:FF:000047">
    <property type="entry name" value="Trypsin eta"/>
    <property type="match status" value="1"/>
</dbReference>
<comment type="caution">
    <text evidence="11">The sequence shown here is derived from an EMBL/GenBank/DDBJ whole genome shotgun (WGS) entry which is preliminary data.</text>
</comment>
<protein>
    <recommendedName>
        <fullName evidence="10">Peptidase S1 domain-containing protein</fullName>
    </recommendedName>
</protein>
<dbReference type="InterPro" id="IPR001314">
    <property type="entry name" value="Peptidase_S1A"/>
</dbReference>
<comment type="subcellular location">
    <subcellularLocation>
        <location evidence="1">Secreted</location>
    </subcellularLocation>
</comment>
<keyword evidence="6 8" id="KW-0720">Serine protease</keyword>
<proteinExistence type="inferred from homology"/>
<evidence type="ECO:0000256" key="9">
    <source>
        <dbReference type="SAM" id="SignalP"/>
    </source>
</evidence>
<dbReference type="SMART" id="SM00020">
    <property type="entry name" value="Tryp_SPc"/>
    <property type="match status" value="1"/>
</dbReference>
<evidence type="ECO:0000313" key="11">
    <source>
        <dbReference type="EMBL" id="KAJ3660403.1"/>
    </source>
</evidence>
<feature type="domain" description="Peptidase S1" evidence="10">
    <location>
        <begin position="25"/>
        <end position="255"/>
    </location>
</feature>
<feature type="signal peptide" evidence="9">
    <location>
        <begin position="1"/>
        <end position="18"/>
    </location>
</feature>
<organism evidence="11 12">
    <name type="scientific">Zophobas morio</name>
    <dbReference type="NCBI Taxonomy" id="2755281"/>
    <lineage>
        <taxon>Eukaryota</taxon>
        <taxon>Metazoa</taxon>
        <taxon>Ecdysozoa</taxon>
        <taxon>Arthropoda</taxon>
        <taxon>Hexapoda</taxon>
        <taxon>Insecta</taxon>
        <taxon>Pterygota</taxon>
        <taxon>Neoptera</taxon>
        <taxon>Endopterygota</taxon>
        <taxon>Coleoptera</taxon>
        <taxon>Polyphaga</taxon>
        <taxon>Cucujiformia</taxon>
        <taxon>Tenebrionidae</taxon>
        <taxon>Zophobas</taxon>
    </lineage>
</organism>
<dbReference type="Gene3D" id="2.40.10.10">
    <property type="entry name" value="Trypsin-like serine proteases"/>
    <property type="match status" value="1"/>
</dbReference>
<keyword evidence="5 8" id="KW-0378">Hydrolase</keyword>
<dbReference type="GO" id="GO:0004252">
    <property type="term" value="F:serine-type endopeptidase activity"/>
    <property type="evidence" value="ECO:0007669"/>
    <property type="project" value="InterPro"/>
</dbReference>
<dbReference type="PANTHER" id="PTHR24276">
    <property type="entry name" value="POLYSERASE-RELATED"/>
    <property type="match status" value="1"/>
</dbReference>
<dbReference type="PROSITE" id="PS00135">
    <property type="entry name" value="TRYPSIN_SER"/>
    <property type="match status" value="1"/>
</dbReference>
<evidence type="ECO:0000256" key="2">
    <source>
        <dbReference type="ARBA" id="ARBA00007664"/>
    </source>
</evidence>
<dbReference type="InterPro" id="IPR009003">
    <property type="entry name" value="Peptidase_S1_PA"/>
</dbReference>
<keyword evidence="9" id="KW-0732">Signal</keyword>
<dbReference type="CDD" id="cd00190">
    <property type="entry name" value="Tryp_SPc"/>
    <property type="match status" value="1"/>
</dbReference>
<dbReference type="InterPro" id="IPR018114">
    <property type="entry name" value="TRYPSIN_HIS"/>
</dbReference>
<evidence type="ECO:0000256" key="1">
    <source>
        <dbReference type="ARBA" id="ARBA00004613"/>
    </source>
</evidence>
<dbReference type="PANTHER" id="PTHR24276:SF98">
    <property type="entry name" value="FI18310P1-RELATED"/>
    <property type="match status" value="1"/>
</dbReference>
<evidence type="ECO:0000256" key="6">
    <source>
        <dbReference type="ARBA" id="ARBA00022825"/>
    </source>
</evidence>
<keyword evidence="3" id="KW-0964">Secreted</keyword>
<dbReference type="InterPro" id="IPR050430">
    <property type="entry name" value="Peptidase_S1"/>
</dbReference>
<sequence>MVCRKIFLLVFPVLAASGFTLNGRIVNGTTAKPGEVPLIVSLRLADIHLCGASILTRTHLLTAAHCVQNSVSYYSVQFGLTHITSGEDSPNVIKVSRLIPHENYTPGDGYVNDVALVELETPLIFDLNAQPTKLPDLFDATPEYAPALLAGWGYPYSYGEIIEDLQKVEVYVYPDAECERVHALTGPTNRSCHLCAGVPGGGKGQCSGDSGGPLMVDGVQVGIVSWSVKPCTVKGYPGVFTKVSSYVDWIREKLHMVE</sequence>
<dbReference type="PROSITE" id="PS50240">
    <property type="entry name" value="TRYPSIN_DOM"/>
    <property type="match status" value="1"/>
</dbReference>
<evidence type="ECO:0000256" key="3">
    <source>
        <dbReference type="ARBA" id="ARBA00022525"/>
    </source>
</evidence>
<evidence type="ECO:0000259" key="10">
    <source>
        <dbReference type="PROSITE" id="PS50240"/>
    </source>
</evidence>
<dbReference type="InterPro" id="IPR001254">
    <property type="entry name" value="Trypsin_dom"/>
</dbReference>
<dbReference type="Proteomes" id="UP001168821">
    <property type="component" value="Unassembled WGS sequence"/>
</dbReference>
<evidence type="ECO:0000313" key="12">
    <source>
        <dbReference type="Proteomes" id="UP001168821"/>
    </source>
</evidence>
<keyword evidence="7" id="KW-1015">Disulfide bond</keyword>
<dbReference type="InterPro" id="IPR033116">
    <property type="entry name" value="TRYPSIN_SER"/>
</dbReference>
<dbReference type="InterPro" id="IPR043504">
    <property type="entry name" value="Peptidase_S1_PA_chymotrypsin"/>
</dbReference>
<dbReference type="Pfam" id="PF00089">
    <property type="entry name" value="Trypsin"/>
    <property type="match status" value="1"/>
</dbReference>
<dbReference type="EMBL" id="JALNTZ010000002">
    <property type="protein sequence ID" value="KAJ3660403.1"/>
    <property type="molecule type" value="Genomic_DNA"/>
</dbReference>
<comment type="similarity">
    <text evidence="2">Belongs to the peptidase S1 family.</text>
</comment>
<dbReference type="SUPFAM" id="SSF50494">
    <property type="entry name" value="Trypsin-like serine proteases"/>
    <property type="match status" value="1"/>
</dbReference>
<feature type="chain" id="PRO_5041302070" description="Peptidase S1 domain-containing protein" evidence="9">
    <location>
        <begin position="19"/>
        <end position="258"/>
    </location>
</feature>
<keyword evidence="12" id="KW-1185">Reference proteome</keyword>
<evidence type="ECO:0000256" key="5">
    <source>
        <dbReference type="ARBA" id="ARBA00022801"/>
    </source>
</evidence>
<evidence type="ECO:0000256" key="4">
    <source>
        <dbReference type="ARBA" id="ARBA00022670"/>
    </source>
</evidence>
<evidence type="ECO:0000256" key="8">
    <source>
        <dbReference type="RuleBase" id="RU363034"/>
    </source>
</evidence>
<gene>
    <name evidence="11" type="ORF">Zmor_004853</name>
</gene>
<dbReference type="PROSITE" id="PS00134">
    <property type="entry name" value="TRYPSIN_HIS"/>
    <property type="match status" value="1"/>
</dbReference>
<name>A0AA38IM34_9CUCU</name>
<dbReference type="PRINTS" id="PR00722">
    <property type="entry name" value="CHYMOTRYPSIN"/>
</dbReference>
<reference evidence="11" key="1">
    <citation type="journal article" date="2023" name="G3 (Bethesda)">
        <title>Whole genome assemblies of Zophobas morio and Tenebrio molitor.</title>
        <authorList>
            <person name="Kaur S."/>
            <person name="Stinson S.A."/>
            <person name="diCenzo G.C."/>
        </authorList>
    </citation>
    <scope>NUCLEOTIDE SEQUENCE</scope>
    <source>
        <strain evidence="11">QUZm001</strain>
    </source>
</reference>
<accession>A0AA38IM34</accession>
<keyword evidence="4 8" id="KW-0645">Protease</keyword>
<dbReference type="AlphaFoldDB" id="A0AA38IM34"/>
<evidence type="ECO:0000256" key="7">
    <source>
        <dbReference type="ARBA" id="ARBA00023157"/>
    </source>
</evidence>
<dbReference type="GO" id="GO:0005576">
    <property type="term" value="C:extracellular region"/>
    <property type="evidence" value="ECO:0007669"/>
    <property type="project" value="UniProtKB-SubCell"/>
</dbReference>